<organism evidence="1 2">
    <name type="scientific">Romanomermis culicivorax</name>
    <name type="common">Nematode worm</name>
    <dbReference type="NCBI Taxonomy" id="13658"/>
    <lineage>
        <taxon>Eukaryota</taxon>
        <taxon>Metazoa</taxon>
        <taxon>Ecdysozoa</taxon>
        <taxon>Nematoda</taxon>
        <taxon>Enoplea</taxon>
        <taxon>Dorylaimia</taxon>
        <taxon>Mermithida</taxon>
        <taxon>Mermithoidea</taxon>
        <taxon>Mermithidae</taxon>
        <taxon>Romanomermis</taxon>
    </lineage>
</organism>
<dbReference type="AlphaFoldDB" id="A0A915IUL9"/>
<dbReference type="Proteomes" id="UP000887565">
    <property type="component" value="Unplaced"/>
</dbReference>
<evidence type="ECO:0000313" key="1">
    <source>
        <dbReference type="Proteomes" id="UP000887565"/>
    </source>
</evidence>
<reference evidence="2" key="1">
    <citation type="submission" date="2022-11" db="UniProtKB">
        <authorList>
            <consortium name="WormBaseParasite"/>
        </authorList>
    </citation>
    <scope>IDENTIFICATION</scope>
</reference>
<dbReference type="WBParaSite" id="nRc.2.0.1.t17084-RA">
    <property type="protein sequence ID" value="nRc.2.0.1.t17084-RA"/>
    <property type="gene ID" value="nRc.2.0.1.g17084"/>
</dbReference>
<sequence length="70" mass="7495">MAGSLVVVAISNEVQNSTIFFDILSPAMINARNISGNASLSKEVQIDSVYDCESYINNNLKASKNKVGNS</sequence>
<accession>A0A915IUL9</accession>
<name>A0A915IUL9_ROMCU</name>
<protein>
    <submittedName>
        <fullName evidence="2">Uncharacterized protein</fullName>
    </submittedName>
</protein>
<evidence type="ECO:0000313" key="2">
    <source>
        <dbReference type="WBParaSite" id="nRc.2.0.1.t17084-RA"/>
    </source>
</evidence>
<keyword evidence="1" id="KW-1185">Reference proteome</keyword>
<proteinExistence type="predicted"/>